<dbReference type="InterPro" id="IPR029066">
    <property type="entry name" value="PLP-binding_barrel"/>
</dbReference>
<dbReference type="InterPro" id="IPR020622">
    <property type="entry name" value="Ala_racemase_pyridoxalP-BS"/>
</dbReference>
<feature type="binding site" evidence="5 7">
    <location>
        <position position="131"/>
    </location>
    <ligand>
        <name>substrate</name>
    </ligand>
</feature>
<name>A0A972J822_9RHOO</name>
<evidence type="ECO:0000256" key="7">
    <source>
        <dbReference type="PIRSR" id="PIRSR600821-52"/>
    </source>
</evidence>
<evidence type="ECO:0000256" key="3">
    <source>
        <dbReference type="ARBA" id="ARBA00022898"/>
    </source>
</evidence>
<evidence type="ECO:0000256" key="6">
    <source>
        <dbReference type="PIRSR" id="PIRSR600821-50"/>
    </source>
</evidence>
<keyword evidence="4 5" id="KW-0413">Isomerase</keyword>
<feature type="modified residue" description="N6-(pyridoxal phosphate)lysine" evidence="5 6">
    <location>
        <position position="33"/>
    </location>
</feature>
<organism evidence="9 10">
    <name type="scientific">Azoarcus taiwanensis</name>
    <dbReference type="NCBI Taxonomy" id="666964"/>
    <lineage>
        <taxon>Bacteria</taxon>
        <taxon>Pseudomonadati</taxon>
        <taxon>Pseudomonadota</taxon>
        <taxon>Betaproteobacteria</taxon>
        <taxon>Rhodocyclales</taxon>
        <taxon>Zoogloeaceae</taxon>
        <taxon>Azoarcus</taxon>
    </lineage>
</organism>
<accession>A0A972J822</accession>
<dbReference type="GO" id="GO:0030632">
    <property type="term" value="P:D-alanine biosynthetic process"/>
    <property type="evidence" value="ECO:0007669"/>
    <property type="project" value="UniProtKB-UniRule"/>
</dbReference>
<dbReference type="AlphaFoldDB" id="A0A972J822"/>
<gene>
    <name evidence="9" type="primary">alr</name>
    <name evidence="9" type="ORF">GPA21_07650</name>
</gene>
<evidence type="ECO:0000313" key="9">
    <source>
        <dbReference type="EMBL" id="NMG02844.1"/>
    </source>
</evidence>
<dbReference type="Pfam" id="PF00842">
    <property type="entry name" value="Ala_racemase_C"/>
    <property type="match status" value="1"/>
</dbReference>
<comment type="caution">
    <text evidence="9">The sequence shown here is derived from an EMBL/GenBank/DDBJ whole genome shotgun (WGS) entry which is preliminary data.</text>
</comment>
<dbReference type="GO" id="GO:0030170">
    <property type="term" value="F:pyridoxal phosphate binding"/>
    <property type="evidence" value="ECO:0007669"/>
    <property type="project" value="UniProtKB-UniRule"/>
</dbReference>
<feature type="active site" description="Proton acceptor; specific for D-alanine" evidence="5">
    <location>
        <position position="33"/>
    </location>
</feature>
<dbReference type="FunFam" id="3.20.20.10:FF:000002">
    <property type="entry name" value="Alanine racemase"/>
    <property type="match status" value="1"/>
</dbReference>
<evidence type="ECO:0000259" key="8">
    <source>
        <dbReference type="SMART" id="SM01005"/>
    </source>
</evidence>
<dbReference type="Proteomes" id="UP000599523">
    <property type="component" value="Unassembled WGS sequence"/>
</dbReference>
<evidence type="ECO:0000256" key="5">
    <source>
        <dbReference type="HAMAP-Rule" id="MF_01201"/>
    </source>
</evidence>
<comment type="catalytic activity">
    <reaction evidence="1 5">
        <text>L-alanine = D-alanine</text>
        <dbReference type="Rhea" id="RHEA:20249"/>
        <dbReference type="ChEBI" id="CHEBI:57416"/>
        <dbReference type="ChEBI" id="CHEBI:57972"/>
        <dbReference type="EC" id="5.1.1.1"/>
    </reaction>
</comment>
<evidence type="ECO:0000256" key="2">
    <source>
        <dbReference type="ARBA" id="ARBA00001933"/>
    </source>
</evidence>
<dbReference type="PRINTS" id="PR00992">
    <property type="entry name" value="ALARACEMASE"/>
</dbReference>
<comment type="function">
    <text evidence="5">Catalyzes the interconversion of L-alanine and D-alanine. May also act on other amino acids.</text>
</comment>
<dbReference type="Gene3D" id="2.40.37.10">
    <property type="entry name" value="Lyase, Ornithine Decarboxylase, Chain A, domain 1"/>
    <property type="match status" value="1"/>
</dbReference>
<dbReference type="Pfam" id="PF01168">
    <property type="entry name" value="Ala_racemase_N"/>
    <property type="match status" value="1"/>
</dbReference>
<dbReference type="InterPro" id="IPR009006">
    <property type="entry name" value="Ala_racemase/Decarboxylase_C"/>
</dbReference>
<comment type="similarity">
    <text evidence="5">Belongs to the alanine racemase family.</text>
</comment>
<keyword evidence="3 5" id="KW-0663">Pyridoxal phosphate</keyword>
<dbReference type="SUPFAM" id="SSF50621">
    <property type="entry name" value="Alanine racemase C-terminal domain-like"/>
    <property type="match status" value="1"/>
</dbReference>
<dbReference type="SMART" id="SM01005">
    <property type="entry name" value="Ala_racemase_C"/>
    <property type="match status" value="1"/>
</dbReference>
<dbReference type="EMBL" id="WTVM01000034">
    <property type="protein sequence ID" value="NMG02844.1"/>
    <property type="molecule type" value="Genomic_DNA"/>
</dbReference>
<dbReference type="Gene3D" id="3.20.20.10">
    <property type="entry name" value="Alanine racemase"/>
    <property type="match status" value="1"/>
</dbReference>
<dbReference type="GO" id="GO:0005829">
    <property type="term" value="C:cytosol"/>
    <property type="evidence" value="ECO:0007669"/>
    <property type="project" value="TreeGrafter"/>
</dbReference>
<dbReference type="PANTHER" id="PTHR30511">
    <property type="entry name" value="ALANINE RACEMASE"/>
    <property type="match status" value="1"/>
</dbReference>
<feature type="domain" description="Alanine racemase C-terminal" evidence="8">
    <location>
        <begin position="231"/>
        <end position="354"/>
    </location>
</feature>
<dbReference type="PROSITE" id="PS00395">
    <property type="entry name" value="ALANINE_RACEMASE"/>
    <property type="match status" value="1"/>
</dbReference>
<dbReference type="RefSeq" id="WP_168987612.1">
    <property type="nucleotide sequence ID" value="NZ_CAWPHM010000258.1"/>
</dbReference>
<reference evidence="9" key="1">
    <citation type="submission" date="2019-12" db="EMBL/GenBank/DDBJ databases">
        <title>Comparative genomics gives insights into the taxonomy of the Azoarcus-Aromatoleum group and reveals separate origins of nif in the plant-associated Azoarcus and non-plant-associated Aromatoleum sub-groups.</title>
        <authorList>
            <person name="Lafos M."/>
            <person name="Maluk M."/>
            <person name="Batista M."/>
            <person name="Junghare M."/>
            <person name="Carmona M."/>
            <person name="Faoro H."/>
            <person name="Cruz L.M."/>
            <person name="Battistoni F."/>
            <person name="De Souza E."/>
            <person name="Pedrosa F."/>
            <person name="Chen W.-M."/>
            <person name="Poole P.S."/>
            <person name="Dixon R.A."/>
            <person name="James E.K."/>
        </authorList>
    </citation>
    <scope>NUCLEOTIDE SEQUENCE</scope>
    <source>
        <strain evidence="9">NSC3</strain>
    </source>
</reference>
<dbReference type="PANTHER" id="PTHR30511:SF0">
    <property type="entry name" value="ALANINE RACEMASE, CATABOLIC-RELATED"/>
    <property type="match status" value="1"/>
</dbReference>
<sequence>MRPARARIDLDALRHNYALTRQRHGSRTLAVIKANAYGHGAIECARALEEIAEGFAVAIVEEAVQLRESGIRAPILVLEGVFDAEDLALATRHGLWLVVHQEAQLRMLEEEHHPDGLKLDVWLKLNSGMNRAGFEPSSYRGAWERLRACRGIGEIVLMTHLAQADEPDSAATTRQIALFDTATSGIPGARSIANSAGVLSWTAARRDWGRPGIALYGADPMPDEANALRPVMTLESEIVGVREIAAGAAIGYGARFIAERPTRVGLVAMGYADGYPRSAPDGTPVFVHGVRTRLIGKVSMDMLTVDLTAAPTAGIGSPVELWGTNVSVNEVAQGAGTIAYELLCNVKRVRLVYQ</sequence>
<dbReference type="CDD" id="cd06827">
    <property type="entry name" value="PLPDE_III_AR_proteobact"/>
    <property type="match status" value="1"/>
</dbReference>
<evidence type="ECO:0000313" key="10">
    <source>
        <dbReference type="Proteomes" id="UP000599523"/>
    </source>
</evidence>
<dbReference type="InterPro" id="IPR011079">
    <property type="entry name" value="Ala_racemase_C"/>
</dbReference>
<feature type="active site" description="Proton acceptor; specific for L-alanine" evidence="5">
    <location>
        <position position="252"/>
    </location>
</feature>
<feature type="binding site" evidence="5 7">
    <location>
        <position position="300"/>
    </location>
    <ligand>
        <name>substrate</name>
    </ligand>
</feature>
<dbReference type="InterPro" id="IPR000821">
    <property type="entry name" value="Ala_racemase"/>
</dbReference>
<protein>
    <recommendedName>
        <fullName evidence="5">Alanine racemase</fullName>
        <ecNumber evidence="5">5.1.1.1</ecNumber>
    </recommendedName>
</protein>
<dbReference type="GO" id="GO:0008784">
    <property type="term" value="F:alanine racemase activity"/>
    <property type="evidence" value="ECO:0007669"/>
    <property type="project" value="UniProtKB-UniRule"/>
</dbReference>
<evidence type="ECO:0000256" key="1">
    <source>
        <dbReference type="ARBA" id="ARBA00000316"/>
    </source>
</evidence>
<comment type="pathway">
    <text evidence="5">Amino-acid biosynthesis; D-alanine biosynthesis; D-alanine from L-alanine: step 1/1.</text>
</comment>
<comment type="cofactor">
    <cofactor evidence="2 5 6">
        <name>pyridoxal 5'-phosphate</name>
        <dbReference type="ChEBI" id="CHEBI:597326"/>
    </cofactor>
</comment>
<dbReference type="InterPro" id="IPR001608">
    <property type="entry name" value="Ala_racemase_N"/>
</dbReference>
<proteinExistence type="inferred from homology"/>
<evidence type="ECO:0000256" key="4">
    <source>
        <dbReference type="ARBA" id="ARBA00023235"/>
    </source>
</evidence>
<keyword evidence="10" id="KW-1185">Reference proteome</keyword>
<dbReference type="SUPFAM" id="SSF51419">
    <property type="entry name" value="PLP-binding barrel"/>
    <property type="match status" value="1"/>
</dbReference>
<dbReference type="EC" id="5.1.1.1" evidence="5"/>
<dbReference type="HAMAP" id="MF_01201">
    <property type="entry name" value="Ala_racemase"/>
    <property type="match status" value="1"/>
</dbReference>
<dbReference type="NCBIfam" id="TIGR00492">
    <property type="entry name" value="alr"/>
    <property type="match status" value="1"/>
</dbReference>